<reference evidence="2 3" key="1">
    <citation type="journal article" date="2018" name="Mol. Biol. Evol.">
        <title>Broad Genomic Sampling Reveals a Smut Pathogenic Ancestry of the Fungal Clade Ustilaginomycotina.</title>
        <authorList>
            <person name="Kijpornyongpan T."/>
            <person name="Mondo S.J."/>
            <person name="Barry K."/>
            <person name="Sandor L."/>
            <person name="Lee J."/>
            <person name="Lipzen A."/>
            <person name="Pangilinan J."/>
            <person name="LaButti K."/>
            <person name="Hainaut M."/>
            <person name="Henrissat B."/>
            <person name="Grigoriev I.V."/>
            <person name="Spatafora J.W."/>
            <person name="Aime M.C."/>
        </authorList>
    </citation>
    <scope>NUCLEOTIDE SEQUENCE [LARGE SCALE GENOMIC DNA]</scope>
    <source>
        <strain evidence="2 3">MCA 5214</strain>
    </source>
</reference>
<dbReference type="STRING" id="1569628.A0A316UQD0"/>
<dbReference type="RefSeq" id="XP_025362108.1">
    <property type="nucleotide sequence ID" value="XM_025509214.1"/>
</dbReference>
<evidence type="ECO:0000259" key="1">
    <source>
        <dbReference type="SMART" id="SM00829"/>
    </source>
</evidence>
<evidence type="ECO:0000313" key="3">
    <source>
        <dbReference type="Proteomes" id="UP000245884"/>
    </source>
</evidence>
<dbReference type="PANTHER" id="PTHR43677:SF4">
    <property type="entry name" value="QUINONE OXIDOREDUCTASE-LIKE PROTEIN 2"/>
    <property type="match status" value="1"/>
</dbReference>
<dbReference type="GO" id="GO:0005739">
    <property type="term" value="C:mitochondrion"/>
    <property type="evidence" value="ECO:0007669"/>
    <property type="project" value="TreeGrafter"/>
</dbReference>
<dbReference type="InterPro" id="IPR051397">
    <property type="entry name" value="Zn-ADH-like_protein"/>
</dbReference>
<dbReference type="InterPro" id="IPR013149">
    <property type="entry name" value="ADH-like_C"/>
</dbReference>
<dbReference type="EMBL" id="KZ819668">
    <property type="protein sequence ID" value="PWN27496.1"/>
    <property type="molecule type" value="Genomic_DNA"/>
</dbReference>
<dbReference type="AlphaFoldDB" id="A0A316UQD0"/>
<sequence length="356" mass="38034">MMRFDVFAALQPPRDASSAAAKSGSYLIDEDIGLDKLAGKLNSSAPKPTAKGNEVLIEVHSAAINWFDVLQIAGKYQIKKPFPYVPGTEIAGVIAADSPIPEGCDLKPGDRVFGASNGSYAEYVTADFIQLMPIPEGLGMDEASSLFITWPTSYAALVFRANLQEGETVLVHAGAGGVGLAAIQIAKAMGATVIATAGSEEKLKICKEVGGADEVVNYRDQKWPQKIKELTDGAGVDVVYDPVGMILPSLKCIAWNGRICVVGFAAGNIEKIPANLILLKNVAITGVFWGAYSKNEVDKIPEAWNALLEMFAKKTIKATVFTDKQYKGLESLPEALGDLAARKTWGKAVVRVKDEK</sequence>
<dbReference type="InterPro" id="IPR011032">
    <property type="entry name" value="GroES-like_sf"/>
</dbReference>
<dbReference type="Gene3D" id="3.40.50.720">
    <property type="entry name" value="NAD(P)-binding Rossmann-like Domain"/>
    <property type="match status" value="1"/>
</dbReference>
<dbReference type="CDD" id="cd08241">
    <property type="entry name" value="QOR1"/>
    <property type="match status" value="1"/>
</dbReference>
<dbReference type="PANTHER" id="PTHR43677">
    <property type="entry name" value="SHORT-CHAIN DEHYDROGENASE/REDUCTASE"/>
    <property type="match status" value="1"/>
</dbReference>
<dbReference type="PROSITE" id="PS01162">
    <property type="entry name" value="QOR_ZETA_CRYSTAL"/>
    <property type="match status" value="1"/>
</dbReference>
<organism evidence="2 3">
    <name type="scientific">Jaminaea rosea</name>
    <dbReference type="NCBI Taxonomy" id="1569628"/>
    <lineage>
        <taxon>Eukaryota</taxon>
        <taxon>Fungi</taxon>
        <taxon>Dikarya</taxon>
        <taxon>Basidiomycota</taxon>
        <taxon>Ustilaginomycotina</taxon>
        <taxon>Exobasidiomycetes</taxon>
        <taxon>Microstromatales</taxon>
        <taxon>Microstromatales incertae sedis</taxon>
        <taxon>Jaminaea</taxon>
    </lineage>
</organism>
<name>A0A316UQD0_9BASI</name>
<feature type="domain" description="Enoyl reductase (ER)" evidence="1">
    <location>
        <begin position="33"/>
        <end position="350"/>
    </location>
</feature>
<dbReference type="Pfam" id="PF00107">
    <property type="entry name" value="ADH_zinc_N"/>
    <property type="match status" value="1"/>
</dbReference>
<dbReference type="SUPFAM" id="SSF51735">
    <property type="entry name" value="NAD(P)-binding Rossmann-fold domains"/>
    <property type="match status" value="1"/>
</dbReference>
<gene>
    <name evidence="2" type="ORF">BDZ90DRAFT_279835</name>
</gene>
<accession>A0A316UQD0</accession>
<evidence type="ECO:0000313" key="2">
    <source>
        <dbReference type="EMBL" id="PWN27496.1"/>
    </source>
</evidence>
<dbReference type="InterPro" id="IPR013154">
    <property type="entry name" value="ADH-like_N"/>
</dbReference>
<keyword evidence="3" id="KW-1185">Reference proteome</keyword>
<dbReference type="SMART" id="SM00829">
    <property type="entry name" value="PKS_ER"/>
    <property type="match status" value="1"/>
</dbReference>
<dbReference type="Proteomes" id="UP000245884">
    <property type="component" value="Unassembled WGS sequence"/>
</dbReference>
<proteinExistence type="predicted"/>
<dbReference type="Gene3D" id="3.90.180.10">
    <property type="entry name" value="Medium-chain alcohol dehydrogenases, catalytic domain"/>
    <property type="match status" value="1"/>
</dbReference>
<dbReference type="InterPro" id="IPR036291">
    <property type="entry name" value="NAD(P)-bd_dom_sf"/>
</dbReference>
<protein>
    <submittedName>
        <fullName evidence="2">NAD(P)-binding protein</fullName>
    </submittedName>
</protein>
<dbReference type="OrthoDB" id="10257049at2759"/>
<dbReference type="InterPro" id="IPR020843">
    <property type="entry name" value="ER"/>
</dbReference>
<dbReference type="Pfam" id="PF08240">
    <property type="entry name" value="ADH_N"/>
    <property type="match status" value="1"/>
</dbReference>
<dbReference type="GO" id="GO:0008270">
    <property type="term" value="F:zinc ion binding"/>
    <property type="evidence" value="ECO:0007669"/>
    <property type="project" value="InterPro"/>
</dbReference>
<dbReference type="GO" id="GO:0016491">
    <property type="term" value="F:oxidoreductase activity"/>
    <property type="evidence" value="ECO:0007669"/>
    <property type="project" value="InterPro"/>
</dbReference>
<dbReference type="GeneID" id="37031037"/>
<dbReference type="InterPro" id="IPR002364">
    <property type="entry name" value="Quin_OxRdtase/zeta-crystal_CS"/>
</dbReference>
<dbReference type="SUPFAM" id="SSF50129">
    <property type="entry name" value="GroES-like"/>
    <property type="match status" value="1"/>
</dbReference>